<evidence type="ECO:0000256" key="3">
    <source>
        <dbReference type="ARBA" id="ARBA00022723"/>
    </source>
</evidence>
<feature type="region of interest" description="Disordered" evidence="10">
    <location>
        <begin position="565"/>
        <end position="594"/>
    </location>
</feature>
<dbReference type="GO" id="GO:0042790">
    <property type="term" value="P:nucleolar large rRNA transcription by RNA polymerase I"/>
    <property type="evidence" value="ECO:0007669"/>
    <property type="project" value="TreeGrafter"/>
</dbReference>
<dbReference type="AlphaFoldDB" id="A0A8B8I0I4"/>
<dbReference type="InterPro" id="IPR048540">
    <property type="entry name" value="Rrn7_cyclin_N"/>
</dbReference>
<evidence type="ECO:0000256" key="4">
    <source>
        <dbReference type="ARBA" id="ARBA00022771"/>
    </source>
</evidence>
<dbReference type="OrthoDB" id="10069252at2759"/>
<evidence type="ECO:0000256" key="9">
    <source>
        <dbReference type="ARBA" id="ARBA00023242"/>
    </source>
</evidence>
<dbReference type="GO" id="GO:0070860">
    <property type="term" value="C:RNA polymerase I core factor complex"/>
    <property type="evidence" value="ECO:0007669"/>
    <property type="project" value="InterPro"/>
</dbReference>
<dbReference type="GO" id="GO:0008270">
    <property type="term" value="F:zinc ion binding"/>
    <property type="evidence" value="ECO:0007669"/>
    <property type="project" value="UniProtKB-KW"/>
</dbReference>
<accession>A0A8B8I0I4</accession>
<evidence type="ECO:0000256" key="6">
    <source>
        <dbReference type="ARBA" id="ARBA00023015"/>
    </source>
</evidence>
<feature type="compositionally biased region" description="Basic and acidic residues" evidence="10">
    <location>
        <begin position="565"/>
        <end position="575"/>
    </location>
</feature>
<reference evidence="14" key="1">
    <citation type="submission" date="2025-08" db="UniProtKB">
        <authorList>
            <consortium name="RefSeq"/>
        </authorList>
    </citation>
    <scope>IDENTIFICATION</scope>
    <source>
        <tissue evidence="14">Whole body</tissue>
    </source>
</reference>
<evidence type="ECO:0000256" key="2">
    <source>
        <dbReference type="ARBA" id="ARBA00006899"/>
    </source>
</evidence>
<evidence type="ECO:0000256" key="5">
    <source>
        <dbReference type="ARBA" id="ARBA00022833"/>
    </source>
</evidence>
<dbReference type="Proteomes" id="UP001652626">
    <property type="component" value="Chromosome 24"/>
</dbReference>
<keyword evidence="4" id="KW-0863">Zinc-finger</keyword>
<keyword evidence="5" id="KW-0862">Zinc</keyword>
<feature type="region of interest" description="Disordered" evidence="10">
    <location>
        <begin position="132"/>
        <end position="169"/>
    </location>
</feature>
<evidence type="ECO:0000256" key="10">
    <source>
        <dbReference type="SAM" id="MobiDB-lite"/>
    </source>
</evidence>
<dbReference type="PANTHER" id="PTHR31576">
    <property type="entry name" value="TATA BOX-BINDING PROTEIN-ASSOCIATED FACTOR RNA POLYMERASE I SUBUNIT B"/>
    <property type="match status" value="1"/>
</dbReference>
<evidence type="ECO:0000256" key="7">
    <source>
        <dbReference type="ARBA" id="ARBA00023125"/>
    </source>
</evidence>
<dbReference type="OMA" id="HAYNFIL"/>
<dbReference type="GO" id="GO:0001164">
    <property type="term" value="F:RNA polymerase I core promoter sequence-specific DNA binding"/>
    <property type="evidence" value="ECO:0007669"/>
    <property type="project" value="InterPro"/>
</dbReference>
<evidence type="ECO:0000259" key="11">
    <source>
        <dbReference type="Pfam" id="PF20644"/>
    </source>
</evidence>
<dbReference type="PANTHER" id="PTHR31576:SF2">
    <property type="entry name" value="TATA BOX-BINDING PROTEIN-ASSOCIATED FACTOR RNA POLYMERASE I SUBUNIT B"/>
    <property type="match status" value="1"/>
</dbReference>
<keyword evidence="6" id="KW-0805">Transcription regulation</keyword>
<organism evidence="13 14">
    <name type="scientific">Vanessa tameamea</name>
    <name type="common">Kamehameha butterfly</name>
    <dbReference type="NCBI Taxonomy" id="334116"/>
    <lineage>
        <taxon>Eukaryota</taxon>
        <taxon>Metazoa</taxon>
        <taxon>Ecdysozoa</taxon>
        <taxon>Arthropoda</taxon>
        <taxon>Hexapoda</taxon>
        <taxon>Insecta</taxon>
        <taxon>Pterygota</taxon>
        <taxon>Neoptera</taxon>
        <taxon>Endopterygota</taxon>
        <taxon>Lepidoptera</taxon>
        <taxon>Glossata</taxon>
        <taxon>Ditrysia</taxon>
        <taxon>Papilionoidea</taxon>
        <taxon>Nymphalidae</taxon>
        <taxon>Nymphalinae</taxon>
        <taxon>Vanessa</taxon>
    </lineage>
</organism>
<keyword evidence="8" id="KW-0804">Transcription</keyword>
<dbReference type="Pfam" id="PF20644">
    <property type="entry name" value="Rrn7_cyclin_N"/>
    <property type="match status" value="1"/>
</dbReference>
<dbReference type="RefSeq" id="XP_026489571.2">
    <property type="nucleotide sequence ID" value="XM_026633786.2"/>
</dbReference>
<feature type="region of interest" description="Disordered" evidence="10">
    <location>
        <begin position="704"/>
        <end position="737"/>
    </location>
</feature>
<keyword evidence="3" id="KW-0479">Metal-binding</keyword>
<comment type="similarity">
    <text evidence="2">Belongs to the RRN7/TAF1B family.</text>
</comment>
<proteinExistence type="inferred from homology"/>
<evidence type="ECO:0000313" key="13">
    <source>
        <dbReference type="Proteomes" id="UP001652626"/>
    </source>
</evidence>
<feature type="domain" description="Rrn7/TAF1B N-terminal cyclin" evidence="11">
    <location>
        <begin position="82"/>
        <end position="224"/>
    </location>
</feature>
<feature type="compositionally biased region" description="Acidic residues" evidence="10">
    <location>
        <begin position="140"/>
        <end position="152"/>
    </location>
</feature>
<comment type="subcellular location">
    <subcellularLocation>
        <location evidence="1">Nucleus</location>
        <location evidence="1">Nucleolus</location>
    </subcellularLocation>
</comment>
<evidence type="ECO:0000313" key="14">
    <source>
        <dbReference type="RefSeq" id="XP_026489571.2"/>
    </source>
</evidence>
<evidence type="ECO:0000256" key="1">
    <source>
        <dbReference type="ARBA" id="ARBA00004604"/>
    </source>
</evidence>
<dbReference type="InterPro" id="IPR048538">
    <property type="entry name" value="Rrn7_cyclin_C"/>
</dbReference>
<protein>
    <submittedName>
        <fullName evidence="14">Uncharacterized protein LOC113396016</fullName>
    </submittedName>
</protein>
<dbReference type="Pfam" id="PF20645">
    <property type="entry name" value="Rrn7_cyclin_C"/>
    <property type="match status" value="1"/>
</dbReference>
<keyword evidence="9" id="KW-0539">Nucleus</keyword>
<keyword evidence="13" id="KW-1185">Reference proteome</keyword>
<evidence type="ECO:0000256" key="8">
    <source>
        <dbReference type="ARBA" id="ARBA00023163"/>
    </source>
</evidence>
<feature type="domain" description="Rrn7/TAF1B C-terminal cyclin" evidence="12">
    <location>
        <begin position="259"/>
        <end position="385"/>
    </location>
</feature>
<dbReference type="GeneID" id="113396016"/>
<dbReference type="InterPro" id="IPR033599">
    <property type="entry name" value="TAF1B/Rrn7"/>
</dbReference>
<name>A0A8B8I0I4_VANTA</name>
<dbReference type="GO" id="GO:0005668">
    <property type="term" value="C:RNA polymerase transcription factor SL1 complex"/>
    <property type="evidence" value="ECO:0007669"/>
    <property type="project" value="TreeGrafter"/>
</dbReference>
<keyword evidence="7" id="KW-0238">DNA-binding</keyword>
<gene>
    <name evidence="14" type="primary">LOC113396016</name>
</gene>
<sequence>MTSNSCKVCDGTDMNLVDGFYYCVECGTQDVNVRETVVEQTVLADGTFAHTTAKKFTTVSQEKQINEMSPEWNKWHAYNFILAGLTEELLNLGAEPSVKTAILWIWTKYIKMFQVNEVDKNKSQLDNESFNETIHSDGEEKVDDANTDDSDNENDKSSMSTTSRNKKNKTDKFRRDIKIVTKGTLLTLIYLALNLDRSEIQLSHLLRFIKEGRLSLYNCTKYVPDEINTKSIPHWKNFILCQNDYTPKIIRTLAMTFFKRLDLGVPLVPDLNKMIGNYVKELCLPCEFKTLVISLMNLMPCDFLKLDTRAKQTLVRIPDYEGVCMSYILIALKLCFGLDAQYELKISDQVDRINYEKNYSKSYKLGSYSDSTERLFSFQDWYQFLLFRKTILCKYYLPMARLYKLPVDDCVLMEHLNERKTRTIKLSDNVTMDIINKITVEKTVSAIPKKEFPATLTPMSTYTEIILQYLQDPDLRLLLSEDFTQYSLKYAIIDLKFPEEYDDVDNMIQGVSEINKCINPFIIGTLKSSKGNTTMVFVRNCENKHWLKTKPPTSDHVTKEIENKISSDKESDHGYDSNIESTPVESDDTMSDDSKENIKMKEEKDFEPIDEEDDGVCIFDDDFRDMDNFHKEKKDNTFEDSKNTAEFQNDFQDTKLDFNNRLSESGSMNSEDNYNPNTFDRNSTIETLIEMACRKYKIPRPKEKLARKRKNNYENQEAGETKNKRKKIDGPTAQSESMGSVKEIMVGYYKSLESDLLEKVPEHQQSVIHNQEFVNNETFENDHCDFEDTKMETCISKIEDNYFNDQKCYDINSSVISSIHPNTTINNTISDLEDETTEDVITKTISNPKFDDSTHDVEQLYLKLNEDIEFNCNINFEADLELDKIIDKTIENYPNIESEQNKIELINSDSDSEDDIPLSEIANEKLSCMAKNSRMHIKRENLVSNLDIEKFNYWMRHYKSRAVTRSLDMSEKFDIEIMENCPKSFVFVIRECAAILDCTTFILYKCMQNLEETLLRYSDS</sequence>
<evidence type="ECO:0000259" key="12">
    <source>
        <dbReference type="Pfam" id="PF20645"/>
    </source>
</evidence>